<feature type="compositionally biased region" description="Basic residues" evidence="1">
    <location>
        <begin position="113"/>
        <end position="123"/>
    </location>
</feature>
<evidence type="ECO:0000256" key="1">
    <source>
        <dbReference type="SAM" id="MobiDB-lite"/>
    </source>
</evidence>
<evidence type="ECO:0000313" key="2">
    <source>
        <dbReference type="EMBL" id="BAT07775.1"/>
    </source>
</evidence>
<reference evidence="3" key="1">
    <citation type="journal article" date="2005" name="Nature">
        <title>The map-based sequence of the rice genome.</title>
        <authorList>
            <consortium name="International rice genome sequencing project (IRGSP)"/>
            <person name="Matsumoto T."/>
            <person name="Wu J."/>
            <person name="Kanamori H."/>
            <person name="Katayose Y."/>
            <person name="Fujisawa M."/>
            <person name="Namiki N."/>
            <person name="Mizuno H."/>
            <person name="Yamamoto K."/>
            <person name="Antonio B.A."/>
            <person name="Baba T."/>
            <person name="Sakata K."/>
            <person name="Nagamura Y."/>
            <person name="Aoki H."/>
            <person name="Arikawa K."/>
            <person name="Arita K."/>
            <person name="Bito T."/>
            <person name="Chiden Y."/>
            <person name="Fujitsuka N."/>
            <person name="Fukunaka R."/>
            <person name="Hamada M."/>
            <person name="Harada C."/>
            <person name="Hayashi A."/>
            <person name="Hijishita S."/>
            <person name="Honda M."/>
            <person name="Hosokawa S."/>
            <person name="Ichikawa Y."/>
            <person name="Idonuma A."/>
            <person name="Iijima M."/>
            <person name="Ikeda M."/>
            <person name="Ikeno M."/>
            <person name="Ito K."/>
            <person name="Ito S."/>
            <person name="Ito T."/>
            <person name="Ito Y."/>
            <person name="Ito Y."/>
            <person name="Iwabuchi A."/>
            <person name="Kamiya K."/>
            <person name="Karasawa W."/>
            <person name="Kurita K."/>
            <person name="Katagiri S."/>
            <person name="Kikuta A."/>
            <person name="Kobayashi H."/>
            <person name="Kobayashi N."/>
            <person name="Machita K."/>
            <person name="Maehara T."/>
            <person name="Masukawa M."/>
            <person name="Mizubayashi T."/>
            <person name="Mukai Y."/>
            <person name="Nagasaki H."/>
            <person name="Nagata Y."/>
            <person name="Naito S."/>
            <person name="Nakashima M."/>
            <person name="Nakama Y."/>
            <person name="Nakamichi Y."/>
            <person name="Nakamura M."/>
            <person name="Meguro A."/>
            <person name="Negishi M."/>
            <person name="Ohta I."/>
            <person name="Ohta T."/>
            <person name="Okamoto M."/>
            <person name="Ono N."/>
            <person name="Saji S."/>
            <person name="Sakaguchi M."/>
            <person name="Sakai K."/>
            <person name="Shibata M."/>
            <person name="Shimokawa T."/>
            <person name="Song J."/>
            <person name="Takazaki Y."/>
            <person name="Terasawa K."/>
            <person name="Tsugane M."/>
            <person name="Tsuji K."/>
            <person name="Ueda S."/>
            <person name="Waki K."/>
            <person name="Yamagata H."/>
            <person name="Yamamoto M."/>
            <person name="Yamamoto S."/>
            <person name="Yamane H."/>
            <person name="Yoshiki S."/>
            <person name="Yoshihara R."/>
            <person name="Yukawa K."/>
            <person name="Zhong H."/>
            <person name="Yano M."/>
            <person name="Yuan Q."/>
            <person name="Ouyang S."/>
            <person name="Liu J."/>
            <person name="Jones K.M."/>
            <person name="Gansberger K."/>
            <person name="Moffat K."/>
            <person name="Hill J."/>
            <person name="Bera J."/>
            <person name="Fadrosh D."/>
            <person name="Jin S."/>
            <person name="Johri S."/>
            <person name="Kim M."/>
            <person name="Overton L."/>
            <person name="Reardon M."/>
            <person name="Tsitrin T."/>
            <person name="Vuong H."/>
            <person name="Weaver B."/>
            <person name="Ciecko A."/>
            <person name="Tallon L."/>
            <person name="Jackson J."/>
            <person name="Pai G."/>
            <person name="Aken S.V."/>
            <person name="Utterback T."/>
            <person name="Reidmuller S."/>
            <person name="Feldblyum T."/>
            <person name="Hsiao J."/>
            <person name="Zismann V."/>
            <person name="Iobst S."/>
            <person name="de Vazeille A.R."/>
            <person name="Buell C.R."/>
            <person name="Ying K."/>
            <person name="Li Y."/>
            <person name="Lu T."/>
            <person name="Huang Y."/>
            <person name="Zhao Q."/>
            <person name="Feng Q."/>
            <person name="Zhang L."/>
            <person name="Zhu J."/>
            <person name="Weng Q."/>
            <person name="Mu J."/>
            <person name="Lu Y."/>
            <person name="Fan D."/>
            <person name="Liu Y."/>
            <person name="Guan J."/>
            <person name="Zhang Y."/>
            <person name="Yu S."/>
            <person name="Liu X."/>
            <person name="Zhang Y."/>
            <person name="Hong G."/>
            <person name="Han B."/>
            <person name="Choisne N."/>
            <person name="Demange N."/>
            <person name="Orjeda G."/>
            <person name="Samain S."/>
            <person name="Cattolico L."/>
            <person name="Pelletier E."/>
            <person name="Couloux A."/>
            <person name="Segurens B."/>
            <person name="Wincker P."/>
            <person name="D'Hont A."/>
            <person name="Scarpelli C."/>
            <person name="Weissenbach J."/>
            <person name="Salanoubat M."/>
            <person name="Quetier F."/>
            <person name="Yu Y."/>
            <person name="Kim H.R."/>
            <person name="Rambo T."/>
            <person name="Currie J."/>
            <person name="Collura K."/>
            <person name="Luo M."/>
            <person name="Yang T."/>
            <person name="Ammiraju J.S.S."/>
            <person name="Engler F."/>
            <person name="Soderlund C."/>
            <person name="Wing R.A."/>
            <person name="Palmer L.E."/>
            <person name="de la Bastide M."/>
            <person name="Spiegel L."/>
            <person name="Nascimento L."/>
            <person name="Zutavern T."/>
            <person name="O'Shaughnessy A."/>
            <person name="Dike S."/>
            <person name="Dedhia N."/>
            <person name="Preston R."/>
            <person name="Balija V."/>
            <person name="McCombie W.R."/>
            <person name="Chow T."/>
            <person name="Chen H."/>
            <person name="Chung M."/>
            <person name="Chen C."/>
            <person name="Shaw J."/>
            <person name="Wu H."/>
            <person name="Hsiao K."/>
            <person name="Chao Y."/>
            <person name="Chu M."/>
            <person name="Cheng C."/>
            <person name="Hour A."/>
            <person name="Lee P."/>
            <person name="Lin S."/>
            <person name="Lin Y."/>
            <person name="Liou J."/>
            <person name="Liu S."/>
            <person name="Hsing Y."/>
            <person name="Raghuvanshi S."/>
            <person name="Mohanty A."/>
            <person name="Bharti A.K."/>
            <person name="Gaur A."/>
            <person name="Gupta V."/>
            <person name="Kumar D."/>
            <person name="Ravi V."/>
            <person name="Vij S."/>
            <person name="Kapur A."/>
            <person name="Khurana P."/>
            <person name="Khurana P."/>
            <person name="Khurana J.P."/>
            <person name="Tyagi A.K."/>
            <person name="Gaikwad K."/>
            <person name="Singh A."/>
            <person name="Dalal V."/>
            <person name="Srivastava S."/>
            <person name="Dixit A."/>
            <person name="Pal A.K."/>
            <person name="Ghazi I.A."/>
            <person name="Yadav M."/>
            <person name="Pandit A."/>
            <person name="Bhargava A."/>
            <person name="Sureshbabu K."/>
            <person name="Batra K."/>
            <person name="Sharma T.R."/>
            <person name="Mohapatra T."/>
            <person name="Singh N.K."/>
            <person name="Messing J."/>
            <person name="Nelson A.B."/>
            <person name="Fuks G."/>
            <person name="Kavchok S."/>
            <person name="Keizer G."/>
            <person name="Linton E."/>
            <person name="Llaca V."/>
            <person name="Song R."/>
            <person name="Tanyolac B."/>
            <person name="Young S."/>
            <person name="Ho-Il K."/>
            <person name="Hahn J.H."/>
            <person name="Sangsakoo G."/>
            <person name="Vanavichit A."/>
            <person name="de Mattos Luiz.A.T."/>
            <person name="Zimmer P.D."/>
            <person name="Malone G."/>
            <person name="Dellagostin O."/>
            <person name="de Oliveira A.C."/>
            <person name="Bevan M."/>
            <person name="Bancroft I."/>
            <person name="Minx P."/>
            <person name="Cordum H."/>
            <person name="Wilson R."/>
            <person name="Cheng Z."/>
            <person name="Jin W."/>
            <person name="Jiang J."/>
            <person name="Leong S.A."/>
            <person name="Iwama H."/>
            <person name="Gojobori T."/>
            <person name="Itoh T."/>
            <person name="Niimura Y."/>
            <person name="Fujii Y."/>
            <person name="Habara T."/>
            <person name="Sakai H."/>
            <person name="Sato Y."/>
            <person name="Wilson G."/>
            <person name="Kumar K."/>
            <person name="McCouch S."/>
            <person name="Juretic N."/>
            <person name="Hoen D."/>
            <person name="Wright S."/>
            <person name="Bruskiewich R."/>
            <person name="Bureau T."/>
            <person name="Miyao A."/>
            <person name="Hirochika H."/>
            <person name="Nishikawa T."/>
            <person name="Kadowaki K."/>
            <person name="Sugiura M."/>
            <person name="Burr B."/>
            <person name="Sasaki T."/>
        </authorList>
    </citation>
    <scope>NUCLEOTIDE SEQUENCE [LARGE SCALE GENOMIC DNA]</scope>
    <source>
        <strain evidence="3">cv. Nipponbare</strain>
    </source>
</reference>
<sequence>SALLPRLGGAGEVGLLPPLGARERAHHHEARRVHRVDAPRGARRLAGGGAVEHRGVVVQPDGEPHHHLRQRQRPGRQRRVLPGAGAAAGGGGERGDEVHHLEHEVGDVPERLRRLRPRVRGGRRRVEEPERLQPRGRGGHGERREVDGEVRLRQQQRAAEEREVRADTPHQRREQAQRQQQDRRRRRGRRHGRPPPAQQRPHPVGDAGVRRRQVRPGRRRQPRQVRHERLLQPRRQLPELRDQVLRSVLFRQRRRHLLRRFPRFL</sequence>
<gene>
    <name evidence="2" type="ordered locus">Os09g0371625</name>
    <name evidence="2" type="ORF">OSNPB_090371625</name>
</gene>
<reference evidence="2 3" key="3">
    <citation type="journal article" date="2013" name="Rice">
        <title>Improvement of the Oryza sativa Nipponbare reference genome using next generation sequence and optical map data.</title>
        <authorList>
            <person name="Kawahara Y."/>
            <person name="de la Bastide M."/>
            <person name="Hamilton J.P."/>
            <person name="Kanamori H."/>
            <person name="McCombie W.R."/>
            <person name="Ouyang S."/>
            <person name="Schwartz D.C."/>
            <person name="Tanaka T."/>
            <person name="Wu J."/>
            <person name="Zhou S."/>
            <person name="Childs K.L."/>
            <person name="Davidson R.M."/>
            <person name="Lin H."/>
            <person name="Quesada-Ocampo L."/>
            <person name="Vaillancourt B."/>
            <person name="Sakai H."/>
            <person name="Lee S.S."/>
            <person name="Kim J."/>
            <person name="Numa H."/>
            <person name="Itoh T."/>
            <person name="Buell C.R."/>
            <person name="Matsumoto T."/>
        </authorList>
    </citation>
    <scope>NUCLEOTIDE SEQUENCE [LARGE SCALE GENOMIC DNA]</scope>
    <source>
        <strain evidence="3">cv. Nipponbare</strain>
    </source>
</reference>
<feature type="compositionally biased region" description="Basic residues" evidence="1">
    <location>
        <begin position="66"/>
        <end position="79"/>
    </location>
</feature>
<dbReference type="InParanoid" id="A0A0P0XKV2"/>
<keyword evidence="3" id="KW-1185">Reference proteome</keyword>
<dbReference type="PaxDb" id="39947-A0A0P0XKV2"/>
<feature type="compositionally biased region" description="Basic residues" evidence="1">
    <location>
        <begin position="183"/>
        <end position="193"/>
    </location>
</feature>
<feature type="region of interest" description="Disordered" evidence="1">
    <location>
        <begin position="1"/>
        <end position="232"/>
    </location>
</feature>
<feature type="compositionally biased region" description="Basic residues" evidence="1">
    <location>
        <begin position="24"/>
        <end position="34"/>
    </location>
</feature>
<proteinExistence type="predicted"/>
<feature type="compositionally biased region" description="Basic and acidic residues" evidence="1">
    <location>
        <begin position="93"/>
        <end position="112"/>
    </location>
</feature>
<feature type="non-terminal residue" evidence="2">
    <location>
        <position position="1"/>
    </location>
</feature>
<dbReference type="EMBL" id="AP014965">
    <property type="protein sequence ID" value="BAT07775.1"/>
    <property type="molecule type" value="Genomic_DNA"/>
</dbReference>
<accession>A0A0P0XKV2</accession>
<organism evidence="2 3">
    <name type="scientific">Oryza sativa subsp. japonica</name>
    <name type="common">Rice</name>
    <dbReference type="NCBI Taxonomy" id="39947"/>
    <lineage>
        <taxon>Eukaryota</taxon>
        <taxon>Viridiplantae</taxon>
        <taxon>Streptophyta</taxon>
        <taxon>Embryophyta</taxon>
        <taxon>Tracheophyta</taxon>
        <taxon>Spermatophyta</taxon>
        <taxon>Magnoliopsida</taxon>
        <taxon>Liliopsida</taxon>
        <taxon>Poales</taxon>
        <taxon>Poaceae</taxon>
        <taxon>BOP clade</taxon>
        <taxon>Oryzoideae</taxon>
        <taxon>Oryzeae</taxon>
        <taxon>Oryzinae</taxon>
        <taxon>Oryza</taxon>
        <taxon>Oryza sativa</taxon>
    </lineage>
</organism>
<dbReference type="OMA" id="EWRREWY"/>
<dbReference type="Gramene" id="Os09t0371625-00">
    <property type="protein sequence ID" value="Os09t0371625-00"/>
    <property type="gene ID" value="Os09g0371625"/>
</dbReference>
<feature type="compositionally biased region" description="Basic and acidic residues" evidence="1">
    <location>
        <begin position="124"/>
        <end position="182"/>
    </location>
</feature>
<dbReference type="AlphaFoldDB" id="A0A0P0XKV2"/>
<feature type="non-terminal residue" evidence="2">
    <location>
        <position position="265"/>
    </location>
</feature>
<evidence type="ECO:0000313" key="3">
    <source>
        <dbReference type="Proteomes" id="UP000059680"/>
    </source>
</evidence>
<feature type="compositionally biased region" description="Basic residues" evidence="1">
    <location>
        <begin position="210"/>
        <end position="224"/>
    </location>
</feature>
<protein>
    <submittedName>
        <fullName evidence="2">Os09g0371625 protein</fullName>
    </submittedName>
</protein>
<dbReference type="Proteomes" id="UP000059680">
    <property type="component" value="Chromosome 9"/>
</dbReference>
<reference evidence="2 3" key="2">
    <citation type="journal article" date="2013" name="Plant Cell Physiol.">
        <title>Rice Annotation Project Database (RAP-DB): an integrative and interactive database for rice genomics.</title>
        <authorList>
            <person name="Sakai H."/>
            <person name="Lee S.S."/>
            <person name="Tanaka T."/>
            <person name="Numa H."/>
            <person name="Kim J."/>
            <person name="Kawahara Y."/>
            <person name="Wakimoto H."/>
            <person name="Yang C.C."/>
            <person name="Iwamoto M."/>
            <person name="Abe T."/>
            <person name="Yamada Y."/>
            <person name="Muto A."/>
            <person name="Inokuchi H."/>
            <person name="Ikemura T."/>
            <person name="Matsumoto T."/>
            <person name="Sasaki T."/>
            <person name="Itoh T."/>
        </authorList>
    </citation>
    <scope>NUCLEOTIDE SEQUENCE [LARGE SCALE GENOMIC DNA]</scope>
    <source>
        <strain evidence="3">cv. Nipponbare</strain>
    </source>
</reference>
<dbReference type="eggNOG" id="ENOG502R5JT">
    <property type="taxonomic scope" value="Eukaryota"/>
</dbReference>
<name>A0A0P0XKV2_ORYSJ</name>